<evidence type="ECO:0000313" key="1">
    <source>
        <dbReference type="EMBL" id="CAL1371090.1"/>
    </source>
</evidence>
<dbReference type="AlphaFoldDB" id="A0AAV2DB25"/>
<protein>
    <submittedName>
        <fullName evidence="1">Uncharacterized protein</fullName>
    </submittedName>
</protein>
<gene>
    <name evidence="1" type="ORF">LTRI10_LOCUS13173</name>
</gene>
<dbReference type="EMBL" id="OZ034815">
    <property type="protein sequence ID" value="CAL1371090.1"/>
    <property type="molecule type" value="Genomic_DNA"/>
</dbReference>
<evidence type="ECO:0000313" key="2">
    <source>
        <dbReference type="Proteomes" id="UP001497516"/>
    </source>
</evidence>
<organism evidence="1 2">
    <name type="scientific">Linum trigynum</name>
    <dbReference type="NCBI Taxonomy" id="586398"/>
    <lineage>
        <taxon>Eukaryota</taxon>
        <taxon>Viridiplantae</taxon>
        <taxon>Streptophyta</taxon>
        <taxon>Embryophyta</taxon>
        <taxon>Tracheophyta</taxon>
        <taxon>Spermatophyta</taxon>
        <taxon>Magnoliopsida</taxon>
        <taxon>eudicotyledons</taxon>
        <taxon>Gunneridae</taxon>
        <taxon>Pentapetalae</taxon>
        <taxon>rosids</taxon>
        <taxon>fabids</taxon>
        <taxon>Malpighiales</taxon>
        <taxon>Linaceae</taxon>
        <taxon>Linum</taxon>
    </lineage>
</organism>
<sequence>MPPSRNTSPSAWGSGTGAARRLFSEAVRTEMWYVEDSDFEDVSVAMHEDGLEEGDVGIEDPKCPSIHYTAAEERLFCRQWRSALVVKVLGRIVSYTLMLKRLQGIWAKAGSIQVTSTKNGYFLV</sequence>
<keyword evidence="2" id="KW-1185">Reference proteome</keyword>
<dbReference type="Proteomes" id="UP001497516">
    <property type="component" value="Chromosome 2"/>
</dbReference>
<proteinExistence type="predicted"/>
<accession>A0AAV2DB25</accession>
<reference evidence="1 2" key="1">
    <citation type="submission" date="2024-04" db="EMBL/GenBank/DDBJ databases">
        <authorList>
            <person name="Fracassetti M."/>
        </authorList>
    </citation>
    <scope>NUCLEOTIDE SEQUENCE [LARGE SCALE GENOMIC DNA]</scope>
</reference>
<name>A0AAV2DB25_9ROSI</name>